<proteinExistence type="predicted"/>
<evidence type="ECO:0000256" key="4">
    <source>
        <dbReference type="ARBA" id="ARBA00022840"/>
    </source>
</evidence>
<dbReference type="PROSITE" id="PS51194">
    <property type="entry name" value="HELICASE_CTER"/>
    <property type="match status" value="1"/>
</dbReference>
<dbReference type="Gene3D" id="1.10.3380.30">
    <property type="match status" value="2"/>
</dbReference>
<feature type="domain" description="Helicase C-terminal" evidence="7">
    <location>
        <begin position="343"/>
        <end position="545"/>
    </location>
</feature>
<dbReference type="Pfam" id="PF02826">
    <property type="entry name" value="2-Hacid_dh_C"/>
    <property type="match status" value="2"/>
</dbReference>
<keyword evidence="3" id="KW-0347">Helicase</keyword>
<evidence type="ECO:0000256" key="2">
    <source>
        <dbReference type="ARBA" id="ARBA00022801"/>
    </source>
</evidence>
<dbReference type="Gene3D" id="3.40.50.720">
    <property type="entry name" value="NAD(P)-binding Rossmann-like Domain"/>
    <property type="match status" value="4"/>
</dbReference>
<dbReference type="InterPro" id="IPR036291">
    <property type="entry name" value="NAD(P)-bd_dom_sf"/>
</dbReference>
<evidence type="ECO:0000256" key="1">
    <source>
        <dbReference type="ARBA" id="ARBA00022741"/>
    </source>
</evidence>
<evidence type="ECO:0000256" key="3">
    <source>
        <dbReference type="ARBA" id="ARBA00022806"/>
    </source>
</evidence>
<accession>A0AAD9IMN4</accession>
<gene>
    <name evidence="8" type="ORF">QBZ16_003167</name>
</gene>
<dbReference type="GO" id="GO:0005524">
    <property type="term" value="F:ATP binding"/>
    <property type="evidence" value="ECO:0007669"/>
    <property type="project" value="UniProtKB-KW"/>
</dbReference>
<evidence type="ECO:0000313" key="9">
    <source>
        <dbReference type="Proteomes" id="UP001255856"/>
    </source>
</evidence>
<dbReference type="GO" id="GO:0070478">
    <property type="term" value="P:nuclear-transcribed mRNA catabolic process, 3'-5' exonucleolytic nonsense-mediated decay"/>
    <property type="evidence" value="ECO:0007669"/>
    <property type="project" value="TreeGrafter"/>
</dbReference>
<dbReference type="EMBL" id="JASFZW010000003">
    <property type="protein sequence ID" value="KAK2079475.1"/>
    <property type="molecule type" value="Genomic_DNA"/>
</dbReference>
<dbReference type="Gene3D" id="3.40.50.300">
    <property type="entry name" value="P-loop containing nucleotide triphosphate hydrolases"/>
    <property type="match status" value="2"/>
</dbReference>
<keyword evidence="9" id="KW-1185">Reference proteome</keyword>
<dbReference type="GO" id="GO:0004386">
    <property type="term" value="F:helicase activity"/>
    <property type="evidence" value="ECO:0007669"/>
    <property type="project" value="UniProtKB-KW"/>
</dbReference>
<dbReference type="InterPro" id="IPR011545">
    <property type="entry name" value="DEAD/DEAH_box_helicase_dom"/>
</dbReference>
<dbReference type="PROSITE" id="PS00065">
    <property type="entry name" value="D_2_HYDROXYACID_DH_1"/>
    <property type="match status" value="1"/>
</dbReference>
<evidence type="ECO:0000259" key="7">
    <source>
        <dbReference type="PROSITE" id="PS51194"/>
    </source>
</evidence>
<dbReference type="PANTHER" id="PTHR12131:SF24">
    <property type="entry name" value="DEXH-BOX ATP-DEPENDENT RNA HELICASE DEXH11"/>
    <property type="match status" value="1"/>
</dbReference>
<feature type="region of interest" description="Disordered" evidence="5">
    <location>
        <begin position="280"/>
        <end position="315"/>
    </location>
</feature>
<protein>
    <submittedName>
        <fullName evidence="8">Uncharacterized protein</fullName>
    </submittedName>
</protein>
<reference evidence="8" key="1">
    <citation type="submission" date="2021-01" db="EMBL/GenBank/DDBJ databases">
        <authorList>
            <person name="Eckstrom K.M.E."/>
        </authorList>
    </citation>
    <scope>NUCLEOTIDE SEQUENCE</scope>
    <source>
        <strain evidence="8">UVCC 0001</strain>
    </source>
</reference>
<dbReference type="InterPro" id="IPR027417">
    <property type="entry name" value="P-loop_NTPase"/>
</dbReference>
<dbReference type="SMART" id="SM00490">
    <property type="entry name" value="HELICc"/>
    <property type="match status" value="1"/>
</dbReference>
<evidence type="ECO:0000256" key="5">
    <source>
        <dbReference type="SAM" id="MobiDB-lite"/>
    </source>
</evidence>
<dbReference type="InterPro" id="IPR048392">
    <property type="entry name" value="MTR4-like_stalk"/>
</dbReference>
<organism evidence="8 9">
    <name type="scientific">Prototheca wickerhamii</name>
    <dbReference type="NCBI Taxonomy" id="3111"/>
    <lineage>
        <taxon>Eukaryota</taxon>
        <taxon>Viridiplantae</taxon>
        <taxon>Chlorophyta</taxon>
        <taxon>core chlorophytes</taxon>
        <taxon>Trebouxiophyceae</taxon>
        <taxon>Chlorellales</taxon>
        <taxon>Chlorellaceae</taxon>
        <taxon>Prototheca</taxon>
    </lineage>
</organism>
<feature type="domain" description="Helicase ATP-binding" evidence="6">
    <location>
        <begin position="76"/>
        <end position="231"/>
    </location>
</feature>
<dbReference type="InterPro" id="IPR001650">
    <property type="entry name" value="Helicase_C-like"/>
</dbReference>
<keyword evidence="4" id="KW-0067">ATP-binding</keyword>
<evidence type="ECO:0000313" key="8">
    <source>
        <dbReference type="EMBL" id="KAK2079475.1"/>
    </source>
</evidence>
<dbReference type="Pfam" id="PF08148">
    <property type="entry name" value="DSHCT"/>
    <property type="match status" value="1"/>
</dbReference>
<name>A0AAD9IMN4_PROWI</name>
<feature type="compositionally biased region" description="Pro residues" evidence="5">
    <location>
        <begin position="702"/>
        <end position="716"/>
    </location>
</feature>
<dbReference type="PROSITE" id="PS51192">
    <property type="entry name" value="HELICASE_ATP_BIND_1"/>
    <property type="match status" value="1"/>
</dbReference>
<dbReference type="SUPFAM" id="SSF51735">
    <property type="entry name" value="NAD(P)-binding Rossmann-fold domains"/>
    <property type="match status" value="1"/>
</dbReference>
<dbReference type="InterPro" id="IPR029752">
    <property type="entry name" value="D-isomer_DH_CS1"/>
</dbReference>
<dbReference type="InterPro" id="IPR050699">
    <property type="entry name" value="RNA-DNA_Helicase"/>
</dbReference>
<dbReference type="SMART" id="SM01142">
    <property type="entry name" value="DSHCT"/>
    <property type="match status" value="1"/>
</dbReference>
<feature type="region of interest" description="Disordered" evidence="5">
    <location>
        <begin position="660"/>
        <end position="723"/>
    </location>
</feature>
<sequence length="1317" mass="144122">MEEDGPEVVEEAWVKRPALGGLEEDQGDMPAGEGLRWAKRYALVPISQLKERWDVLRPSMARTWPFELDTFQKEAVLHMESGHSVFVAAHTSAGKTVVAEYALALSTRHATRAVYTSPIKTISNQKFRDFHESFDVGLLTGDVQINPDATCLIMTTEILRSMLYKGADIVRDIEWVIFDEVHYVNDTERGVVWEEVIILLPPHVKLVLLSATVPNVLEFADWVGRTRQQVIHVTGTTRRPVPLEHNIYHAGQLHAICSGDEFNPLAYKALQRAAEAKEGKPAAAVTRADAKKALPTGRGGGNAPGAVRRTPTSAATQRAMALRRAGADPGSAALAQMKAERSQWLQLIRLLEKKDLLSCVGFVFSRRKCDDLVDGFRTLDFTSASEKSEIRLFCDKCFARLSGTDRELPQIKRVREMLKRGVGVHHAGLLPIVKEVVELLFCKGLVRVLLATETFAMGVNAPARTVIFQDLRKHDGQSFRTLLPGEYTQMAGRAGRRGLDAVGTVIIAAWDSVPPEGDIRRLLTGSATRLESQFRLTYSMILNLLRVEDVKVEDMLKRSFAEFHAQKREPELMKVLEAGQRALRRLRAQPWPRSPLGTTRKDLERYYKICAEIEDLGSSIEAEVTSSRSVAQALSVGRPVLVQDPDSGMVEWAVVVDESGKRCMGPGPDGKPRDRGPGRVVLRLHAPGPAAAPAKPPKEPAPKPAAPKPKPKPPSGPALGGMQTVSAGTPVQIAVVPLASIAGIFRQKLAGVDGAAIARGDAAATERAIRELLELRDRGGALGLLDAAADLKILGYEAAVAARQRCALLARLLGCEAIAADPLLPEMFAHVRSEHVLTRRLARAAWRLSDAGLAQLPEFRQRCAALRRLGYLDADGMVTLKGRVACELNSGDEMAATEMVMGGVLADLEPEEAVALLSALVARARAHALAVAAGEAQRAAGLDLDPERWAAGALRFGLVEVVHQWARGTPFAEICQLTDVMEGTIVRAIVRLDETCREFRDAARIMGNVPLFEQMQTASELIKRDVIFAAKKRDPSFSEAWRDDLRLAGVNAVLLTENPSPERVRYAVCFDPSEGLLDQYPGLRVVHSMGAGVTSDMLKDSVIPHRLPLLRITDPGMASRMATFCLWGVLNYQRRCDRYYAAQHESKWDSSVENYVIRENDSVRVGVLGLGNLGTATAKMLLGTGHRVSAWTRSARCEADRIPGVRYFAGPEELLPFASGLDVVICLLPITSETQGADLLAALDEGQLDAAVLDVFPVEPLASESPFWQHPKVRVFPHISSWTQRPGAARLIASNFKALDAGEKLGATQYIARERGY</sequence>
<keyword evidence="2" id="KW-0378">Hydrolase</keyword>
<dbReference type="PANTHER" id="PTHR12131">
    <property type="entry name" value="ATP-DEPENDENT RNA AND DNA HELICASE"/>
    <property type="match status" value="1"/>
</dbReference>
<dbReference type="Pfam" id="PF00270">
    <property type="entry name" value="DEAD"/>
    <property type="match status" value="1"/>
</dbReference>
<dbReference type="InterPro" id="IPR006140">
    <property type="entry name" value="D-isomer_DH_NAD-bd"/>
</dbReference>
<keyword evidence="1" id="KW-0547">Nucleotide-binding</keyword>
<dbReference type="InterPro" id="IPR012961">
    <property type="entry name" value="Ski2/MTR4_C"/>
</dbReference>
<dbReference type="GO" id="GO:0003676">
    <property type="term" value="F:nucleic acid binding"/>
    <property type="evidence" value="ECO:0007669"/>
    <property type="project" value="InterPro"/>
</dbReference>
<dbReference type="InterPro" id="IPR025696">
    <property type="entry name" value="Beta-barrel_MTR4"/>
</dbReference>
<dbReference type="Pfam" id="PF21408">
    <property type="entry name" value="MTR4-like_stalk"/>
    <property type="match status" value="1"/>
</dbReference>
<dbReference type="Proteomes" id="UP001255856">
    <property type="component" value="Unassembled WGS sequence"/>
</dbReference>
<dbReference type="InterPro" id="IPR014001">
    <property type="entry name" value="Helicase_ATP-bd"/>
</dbReference>
<dbReference type="FunFam" id="3.40.50.300:FF:000354">
    <property type="entry name" value="ATP-dependent RNA helicase SKI2"/>
    <property type="match status" value="1"/>
</dbReference>
<dbReference type="Pfam" id="PF13234">
    <property type="entry name" value="MTR4_beta-barrel"/>
    <property type="match status" value="1"/>
</dbReference>
<dbReference type="CDD" id="cd18795">
    <property type="entry name" value="SF2_C_Ski2"/>
    <property type="match status" value="1"/>
</dbReference>
<evidence type="ECO:0000259" key="6">
    <source>
        <dbReference type="PROSITE" id="PS51192"/>
    </source>
</evidence>
<dbReference type="SMART" id="SM00487">
    <property type="entry name" value="DEXDc"/>
    <property type="match status" value="1"/>
</dbReference>
<dbReference type="Pfam" id="PF00271">
    <property type="entry name" value="Helicase_C"/>
    <property type="match status" value="1"/>
</dbReference>
<dbReference type="SUPFAM" id="SSF52540">
    <property type="entry name" value="P-loop containing nucleoside triphosphate hydrolases"/>
    <property type="match status" value="1"/>
</dbReference>
<dbReference type="GO" id="GO:0051287">
    <property type="term" value="F:NAD binding"/>
    <property type="evidence" value="ECO:0007669"/>
    <property type="project" value="InterPro"/>
</dbReference>
<comment type="caution">
    <text evidence="8">The sequence shown here is derived from an EMBL/GenBank/DDBJ whole genome shotgun (WGS) entry which is preliminary data.</text>
</comment>
<dbReference type="GO" id="GO:0016787">
    <property type="term" value="F:hydrolase activity"/>
    <property type="evidence" value="ECO:0007669"/>
    <property type="project" value="UniProtKB-KW"/>
</dbReference>
<dbReference type="GO" id="GO:0055087">
    <property type="term" value="C:Ski complex"/>
    <property type="evidence" value="ECO:0007669"/>
    <property type="project" value="TreeGrafter"/>
</dbReference>